<organism evidence="1">
    <name type="scientific">Lepeophtheirus salmonis</name>
    <name type="common">Salmon louse</name>
    <name type="synonym">Caligus salmonis</name>
    <dbReference type="NCBI Taxonomy" id="72036"/>
    <lineage>
        <taxon>Eukaryota</taxon>
        <taxon>Metazoa</taxon>
        <taxon>Ecdysozoa</taxon>
        <taxon>Arthropoda</taxon>
        <taxon>Crustacea</taxon>
        <taxon>Multicrustacea</taxon>
        <taxon>Hexanauplia</taxon>
        <taxon>Copepoda</taxon>
        <taxon>Siphonostomatoida</taxon>
        <taxon>Caligidae</taxon>
        <taxon>Lepeophtheirus</taxon>
    </lineage>
</organism>
<proteinExistence type="predicted"/>
<accession>A0A0K2U2G0</accession>
<protein>
    <submittedName>
        <fullName evidence="1">Uncharacterized protein</fullName>
    </submittedName>
</protein>
<reference evidence="1" key="1">
    <citation type="submission" date="2014-05" db="EMBL/GenBank/DDBJ databases">
        <authorList>
            <person name="Chronopoulou M."/>
        </authorList>
    </citation>
    <scope>NUCLEOTIDE SEQUENCE</scope>
    <source>
        <tissue evidence="1">Whole organism</tissue>
    </source>
</reference>
<sequence>AILIIKVAVLSGNDGFHAAVEGLVPSADVVFFVWCTSTAWQWL</sequence>
<evidence type="ECO:0000313" key="1">
    <source>
        <dbReference type="EMBL" id="CDW31856.1"/>
    </source>
</evidence>
<name>A0A0K2U2G0_LEPSM</name>
<dbReference type="AlphaFoldDB" id="A0A0K2U2G0"/>
<dbReference type="EMBL" id="HACA01014495">
    <property type="protein sequence ID" value="CDW31856.1"/>
    <property type="molecule type" value="Transcribed_RNA"/>
</dbReference>
<feature type="non-terminal residue" evidence="1">
    <location>
        <position position="1"/>
    </location>
</feature>